<dbReference type="OrthoDB" id="368187at2"/>
<sequence length="264" mass="28779">MNISRLLEMDTGQLISIVGGGGKTSLMKKLSLEFCKCGKNVLVTTTTAIYVPNGEWVHRVVVTREGENELFSETGGITALGSYIDENKKLRGVPAQTICSIKGKGIFDLIIVESDGSRGRPVKAPAAHEPVIAPCSDIVVGVIGMDCIGKVIDESVVHRVDEFCRVAGKKEGDIIECGDIARLIMSPFGIFKGAEGSKRYVLLNKVEYEWQADCARNIIERVKNIQVGKEAEGHIENHISGILAGSLKKGRVDTIWKKAWKLQE</sequence>
<organism evidence="1 2">
    <name type="scientific">Peptoclostridium litorale DSM 5388</name>
    <dbReference type="NCBI Taxonomy" id="1121324"/>
    <lineage>
        <taxon>Bacteria</taxon>
        <taxon>Bacillati</taxon>
        <taxon>Bacillota</taxon>
        <taxon>Clostridia</taxon>
        <taxon>Peptostreptococcales</taxon>
        <taxon>Peptoclostridiaceae</taxon>
        <taxon>Peptoclostridium</taxon>
    </lineage>
</organism>
<evidence type="ECO:0000313" key="2">
    <source>
        <dbReference type="Proteomes" id="UP000027946"/>
    </source>
</evidence>
<dbReference type="RefSeq" id="WP_038264232.1">
    <property type="nucleotide sequence ID" value="NZ_FSRH01000011.1"/>
</dbReference>
<name>A0A069RHV9_PEPLI</name>
<dbReference type="EMBL" id="JJMM01000010">
    <property type="protein sequence ID" value="KDR95735.1"/>
    <property type="molecule type" value="Genomic_DNA"/>
</dbReference>
<dbReference type="AlphaFoldDB" id="A0A069RHV9"/>
<dbReference type="Proteomes" id="UP000027946">
    <property type="component" value="Unassembled WGS sequence"/>
</dbReference>
<proteinExistence type="predicted"/>
<dbReference type="NCBIfam" id="TIGR03172">
    <property type="entry name" value="selenium cofactor biosynthesis protein YqeC"/>
    <property type="match status" value="1"/>
</dbReference>
<dbReference type="Pfam" id="PF19842">
    <property type="entry name" value="YqeC"/>
    <property type="match status" value="1"/>
</dbReference>
<protein>
    <recommendedName>
        <fullName evidence="3">Selenium-dependent hydroxylase accessory protein YqeC</fullName>
    </recommendedName>
</protein>
<accession>A0A069RHV9</accession>
<reference evidence="1 2" key="1">
    <citation type="submission" date="2014-03" db="EMBL/GenBank/DDBJ databases">
        <title>Genome sequence of Clostridium litorale W6, DSM 5388.</title>
        <authorList>
            <person name="Poehlein A."/>
            <person name="Jagirdar A."/>
            <person name="Khonsari B."/>
            <person name="Chibani C.M."/>
            <person name="Gutierrez Gutierrez D.A."/>
            <person name="Davydova E."/>
            <person name="Alghaithi H.S."/>
            <person name="Nair K.P."/>
            <person name="Dhamotharan K."/>
            <person name="Chandran L."/>
            <person name="G W."/>
            <person name="Daniel R."/>
        </authorList>
    </citation>
    <scope>NUCLEOTIDE SEQUENCE [LARGE SCALE GENOMIC DNA]</scope>
    <source>
        <strain evidence="1 2">W6</strain>
    </source>
</reference>
<comment type="caution">
    <text evidence="1">The sequence shown here is derived from an EMBL/GenBank/DDBJ whole genome shotgun (WGS) entry which is preliminary data.</text>
</comment>
<dbReference type="eggNOG" id="COG1192">
    <property type="taxonomic scope" value="Bacteria"/>
</dbReference>
<evidence type="ECO:0000313" key="1">
    <source>
        <dbReference type="EMBL" id="KDR95735.1"/>
    </source>
</evidence>
<evidence type="ECO:0008006" key="3">
    <source>
        <dbReference type="Google" id="ProtNLM"/>
    </source>
</evidence>
<dbReference type="InterPro" id="IPR017587">
    <property type="entry name" value="YqeC"/>
</dbReference>
<dbReference type="STRING" id="1121324.CLIT_10c04620"/>
<keyword evidence="2" id="KW-1185">Reference proteome</keyword>
<gene>
    <name evidence="1" type="ORF">CLIT_10c04620</name>
</gene>